<dbReference type="AlphaFoldDB" id="A0A1B7X8V9"/>
<organism evidence="12 13">
    <name type="scientific">Halodesulfovibrio spirochaetisodalis</name>
    <dbReference type="NCBI Taxonomy" id="1560234"/>
    <lineage>
        <taxon>Bacteria</taxon>
        <taxon>Pseudomonadati</taxon>
        <taxon>Thermodesulfobacteriota</taxon>
        <taxon>Desulfovibrionia</taxon>
        <taxon>Desulfovibrionales</taxon>
        <taxon>Desulfovibrionaceae</taxon>
        <taxon>Halodesulfovibrio</taxon>
    </lineage>
</organism>
<dbReference type="Pfam" id="PF14714">
    <property type="entry name" value="KH_dom-like"/>
    <property type="match status" value="1"/>
</dbReference>
<dbReference type="EMBL" id="JXMS01000039">
    <property type="protein sequence ID" value="OBQ45821.1"/>
    <property type="molecule type" value="Genomic_DNA"/>
</dbReference>
<name>A0A1B7X8V9_9BACT</name>
<keyword evidence="13" id="KW-1185">Reference proteome</keyword>
<dbReference type="Gene3D" id="3.30.300.20">
    <property type="match status" value="1"/>
</dbReference>
<protein>
    <recommendedName>
        <fullName evidence="2 8">GTPase Der</fullName>
    </recommendedName>
    <alternativeName>
        <fullName evidence="7 8">GTP-binding protein EngA</fullName>
    </alternativeName>
</protein>
<dbReference type="Pfam" id="PF01926">
    <property type="entry name" value="MMR_HSR1"/>
    <property type="match status" value="2"/>
</dbReference>
<evidence type="ECO:0000256" key="5">
    <source>
        <dbReference type="ARBA" id="ARBA00022741"/>
    </source>
</evidence>
<evidence type="ECO:0000256" key="4">
    <source>
        <dbReference type="ARBA" id="ARBA00022737"/>
    </source>
</evidence>
<dbReference type="GO" id="GO:0043022">
    <property type="term" value="F:ribosome binding"/>
    <property type="evidence" value="ECO:0007669"/>
    <property type="project" value="TreeGrafter"/>
</dbReference>
<keyword evidence="6 8" id="KW-0342">GTP-binding</keyword>
<comment type="subunit">
    <text evidence="8">Associates with the 50S ribosomal subunit.</text>
</comment>
<evidence type="ECO:0000259" key="11">
    <source>
        <dbReference type="PROSITE" id="PS51712"/>
    </source>
</evidence>
<evidence type="ECO:0000256" key="3">
    <source>
        <dbReference type="ARBA" id="ARBA00022517"/>
    </source>
</evidence>
<dbReference type="STRING" id="1560234.SP90_15870"/>
<dbReference type="PANTHER" id="PTHR43834">
    <property type="entry name" value="GTPASE DER"/>
    <property type="match status" value="1"/>
</dbReference>
<dbReference type="CDD" id="cd01895">
    <property type="entry name" value="EngA2"/>
    <property type="match status" value="1"/>
</dbReference>
<dbReference type="NCBIfam" id="TIGR03594">
    <property type="entry name" value="GTPase_EngA"/>
    <property type="match status" value="1"/>
</dbReference>
<evidence type="ECO:0000256" key="1">
    <source>
        <dbReference type="ARBA" id="ARBA00008279"/>
    </source>
</evidence>
<accession>A0A1B7X8V9</accession>
<dbReference type="InterPro" id="IPR005225">
    <property type="entry name" value="Small_GTP-bd"/>
</dbReference>
<dbReference type="RefSeq" id="WP_066858644.1">
    <property type="nucleotide sequence ID" value="NZ_JXMS01000039.1"/>
</dbReference>
<evidence type="ECO:0000256" key="2">
    <source>
        <dbReference type="ARBA" id="ARBA00020953"/>
    </source>
</evidence>
<dbReference type="SUPFAM" id="SSF52540">
    <property type="entry name" value="P-loop containing nucleoside triphosphate hydrolases"/>
    <property type="match status" value="2"/>
</dbReference>
<evidence type="ECO:0000256" key="10">
    <source>
        <dbReference type="RuleBase" id="RU004481"/>
    </source>
</evidence>
<dbReference type="HAMAP" id="MF_00195">
    <property type="entry name" value="GTPase_Der"/>
    <property type="match status" value="1"/>
</dbReference>
<dbReference type="PATRIC" id="fig|1560234.3.peg.2471"/>
<feature type="binding site" evidence="8">
    <location>
        <begin position="311"/>
        <end position="314"/>
    </location>
    <ligand>
        <name>GTP</name>
        <dbReference type="ChEBI" id="CHEBI:37565"/>
        <label>2</label>
    </ligand>
</feature>
<dbReference type="Proteomes" id="UP000091979">
    <property type="component" value="Unassembled WGS sequence"/>
</dbReference>
<feature type="domain" description="EngA-type G" evidence="11">
    <location>
        <begin position="193"/>
        <end position="366"/>
    </location>
</feature>
<dbReference type="Gene3D" id="3.40.50.300">
    <property type="entry name" value="P-loop containing nucleotide triphosphate hydrolases"/>
    <property type="match status" value="2"/>
</dbReference>
<feature type="binding site" evidence="8">
    <location>
        <begin position="9"/>
        <end position="16"/>
    </location>
    <ligand>
        <name>GTP</name>
        <dbReference type="ChEBI" id="CHEBI:37565"/>
        <label>1</label>
    </ligand>
</feature>
<evidence type="ECO:0000256" key="9">
    <source>
        <dbReference type="PROSITE-ProRule" id="PRU01049"/>
    </source>
</evidence>
<feature type="binding site" evidence="8">
    <location>
        <begin position="56"/>
        <end position="60"/>
    </location>
    <ligand>
        <name>GTP</name>
        <dbReference type="ChEBI" id="CHEBI:37565"/>
        <label>1</label>
    </ligand>
</feature>
<dbReference type="InterPro" id="IPR031166">
    <property type="entry name" value="G_ENGA"/>
</dbReference>
<dbReference type="FunFam" id="3.40.50.300:FF:000494">
    <property type="entry name" value="tRNA modification GTPase MnmE"/>
    <property type="match status" value="1"/>
</dbReference>
<dbReference type="NCBIfam" id="TIGR00231">
    <property type="entry name" value="small_GTP"/>
    <property type="match status" value="2"/>
</dbReference>
<feature type="binding site" evidence="8">
    <location>
        <begin position="199"/>
        <end position="206"/>
    </location>
    <ligand>
        <name>GTP</name>
        <dbReference type="ChEBI" id="CHEBI:37565"/>
        <label>2</label>
    </ligand>
</feature>
<proteinExistence type="inferred from homology"/>
<dbReference type="InterPro" id="IPR006073">
    <property type="entry name" value="GTP-bd"/>
</dbReference>
<dbReference type="OrthoDB" id="9805918at2"/>
<keyword evidence="4 10" id="KW-0677">Repeat</keyword>
<comment type="similarity">
    <text evidence="1 8 9 10">Belongs to the TRAFAC class TrmE-Era-EngA-EngB-Septin-like GTPase superfamily. EngA (Der) GTPase family.</text>
</comment>
<comment type="function">
    <text evidence="8 10">GTPase that plays an essential role in the late steps of ribosome biogenesis.</text>
</comment>
<dbReference type="PROSITE" id="PS51712">
    <property type="entry name" value="G_ENGA"/>
    <property type="match status" value="1"/>
</dbReference>
<dbReference type="GO" id="GO:0042254">
    <property type="term" value="P:ribosome biogenesis"/>
    <property type="evidence" value="ECO:0007669"/>
    <property type="project" value="UniProtKB-KW"/>
</dbReference>
<dbReference type="GO" id="GO:0005525">
    <property type="term" value="F:GTP binding"/>
    <property type="evidence" value="ECO:0007669"/>
    <property type="project" value="UniProtKB-UniRule"/>
</dbReference>
<dbReference type="PIRSF" id="PIRSF006485">
    <property type="entry name" value="GTP-binding_EngA"/>
    <property type="match status" value="1"/>
</dbReference>
<dbReference type="InterPro" id="IPR016484">
    <property type="entry name" value="GTPase_Der"/>
</dbReference>
<dbReference type="CDD" id="cd01894">
    <property type="entry name" value="EngA1"/>
    <property type="match status" value="1"/>
</dbReference>
<gene>
    <name evidence="8" type="primary">der</name>
    <name evidence="12" type="ORF">SP90_15870</name>
</gene>
<dbReference type="PANTHER" id="PTHR43834:SF6">
    <property type="entry name" value="GTPASE DER"/>
    <property type="match status" value="1"/>
</dbReference>
<sequence length="464" mass="52987">MTAKIALIGRPNVGKSTLFNRLIRSNRAITHDRPGVTRDRMEGFVRRDGDEWTIIDTGGVTLDENQITAAQGPNELRGFEEEILRGVTEAIEECAALCLVVDGRDGLLPFDRRLATYARKTGLPVLLAVNKVDGAELEEEYTAEFHELGFPMVAISGEHGFQMRTFEMMLRDMLPQEEDEEFAAPDEYKQLGLKIAMLGRPNAGKSSLINALTKSQRMIVSDVAGTTRDSVDITYEINEKLYTFVDTAGIRRRTKITDTVERYSVNSSIKSSTKANVTLLVIDGQEGVTSQDKRLLKLLDERKTPFMVLINKTDLVEPKQMQEVRKQYQHELAYCGHVPVIHVSAHTRMGLKQILPLAEQIWQECAVRIPTSMLNRTLEEVVTKHQPPVVKRVRPKFFYMTQAETLPPTFVFFCNDHERLKEHYIRYLEKAVRKSFKIAHAPIRLKFRSSHSKRSFPKKKKKKR</sequence>
<keyword evidence="5 8" id="KW-0547">Nucleotide-binding</keyword>
<keyword evidence="3 8" id="KW-0690">Ribosome biogenesis</keyword>
<dbReference type="InterPro" id="IPR027417">
    <property type="entry name" value="P-loop_NTPase"/>
</dbReference>
<evidence type="ECO:0000256" key="8">
    <source>
        <dbReference type="HAMAP-Rule" id="MF_00195"/>
    </source>
</evidence>
<comment type="caution">
    <text evidence="12">The sequence shown here is derived from an EMBL/GenBank/DDBJ whole genome shotgun (WGS) entry which is preliminary data.</text>
</comment>
<dbReference type="FunFam" id="3.30.300.20:FF:000004">
    <property type="entry name" value="GTPase Der"/>
    <property type="match status" value="1"/>
</dbReference>
<feature type="binding site" evidence="8">
    <location>
        <begin position="130"/>
        <end position="133"/>
    </location>
    <ligand>
        <name>GTP</name>
        <dbReference type="ChEBI" id="CHEBI:37565"/>
        <label>1</label>
    </ligand>
</feature>
<evidence type="ECO:0000313" key="13">
    <source>
        <dbReference type="Proteomes" id="UP000091979"/>
    </source>
</evidence>
<dbReference type="InterPro" id="IPR032859">
    <property type="entry name" value="KH_dom-like"/>
</dbReference>
<feature type="binding site" evidence="8">
    <location>
        <begin position="246"/>
        <end position="250"/>
    </location>
    <ligand>
        <name>GTP</name>
        <dbReference type="ChEBI" id="CHEBI:37565"/>
        <label>2</label>
    </ligand>
</feature>
<dbReference type="InterPro" id="IPR015946">
    <property type="entry name" value="KH_dom-like_a/b"/>
</dbReference>
<evidence type="ECO:0000256" key="7">
    <source>
        <dbReference type="ARBA" id="ARBA00032345"/>
    </source>
</evidence>
<evidence type="ECO:0000256" key="6">
    <source>
        <dbReference type="ARBA" id="ARBA00023134"/>
    </source>
</evidence>
<evidence type="ECO:0000313" key="12">
    <source>
        <dbReference type="EMBL" id="OBQ45821.1"/>
    </source>
</evidence>
<reference evidence="12 13" key="1">
    <citation type="submission" date="2015-01" db="EMBL/GenBank/DDBJ databases">
        <title>Desulfovibrio sp. JC271 draft genome sequence.</title>
        <authorList>
            <person name="Shivani Y."/>
            <person name="Subhash Y."/>
            <person name="Sasikala C."/>
            <person name="Ramana C.V."/>
        </authorList>
    </citation>
    <scope>NUCLEOTIDE SEQUENCE [LARGE SCALE GENOMIC DNA]</scope>
    <source>
        <strain evidence="12 13">JC271</strain>
    </source>
</reference>